<dbReference type="GO" id="GO:0006508">
    <property type="term" value="P:proteolysis"/>
    <property type="evidence" value="ECO:0007669"/>
    <property type="project" value="UniProtKB-KW"/>
</dbReference>
<proteinExistence type="predicted"/>
<dbReference type="Gene3D" id="2.40.70.10">
    <property type="entry name" value="Acid Proteases"/>
    <property type="match status" value="2"/>
</dbReference>
<name>A0A285QD93_9SPHN</name>
<gene>
    <name evidence="1" type="ORF">SAMN06297144_0794</name>
</gene>
<organism evidence="1 2">
    <name type="scientific">Sphingomonas guangdongensis</name>
    <dbReference type="NCBI Taxonomy" id="1141890"/>
    <lineage>
        <taxon>Bacteria</taxon>
        <taxon>Pseudomonadati</taxon>
        <taxon>Pseudomonadota</taxon>
        <taxon>Alphaproteobacteria</taxon>
        <taxon>Sphingomonadales</taxon>
        <taxon>Sphingomonadaceae</taxon>
        <taxon>Sphingomonas</taxon>
    </lineage>
</organism>
<evidence type="ECO:0000313" key="2">
    <source>
        <dbReference type="Proteomes" id="UP000219494"/>
    </source>
</evidence>
<accession>A0A285QD93</accession>
<dbReference type="PROSITE" id="PS00141">
    <property type="entry name" value="ASP_PROTEASE"/>
    <property type="match status" value="1"/>
</dbReference>
<dbReference type="AlphaFoldDB" id="A0A285QD93"/>
<dbReference type="SUPFAM" id="SSF50630">
    <property type="entry name" value="Acid proteases"/>
    <property type="match status" value="2"/>
</dbReference>
<dbReference type="CDD" id="cd05483">
    <property type="entry name" value="retropepsin_like_bacteria"/>
    <property type="match status" value="1"/>
</dbReference>
<dbReference type="InterPro" id="IPR001969">
    <property type="entry name" value="Aspartic_peptidase_AS"/>
</dbReference>
<dbReference type="GO" id="GO:0004190">
    <property type="term" value="F:aspartic-type endopeptidase activity"/>
    <property type="evidence" value="ECO:0007669"/>
    <property type="project" value="InterPro"/>
</dbReference>
<dbReference type="Proteomes" id="UP000219494">
    <property type="component" value="Unassembled WGS sequence"/>
</dbReference>
<dbReference type="Pfam" id="PF13650">
    <property type="entry name" value="Asp_protease_2"/>
    <property type="match status" value="2"/>
</dbReference>
<keyword evidence="1" id="KW-0645">Protease</keyword>
<sequence length="316" mass="33604">MLAVMPAFPPALLPLALIGAAPEALPPDALAILLGSVADRMTVPVRVAGAGPYPFIIDTGSERTVIARQLARALRLPAGRGAKVIAMSGTARVATVTVPSIQLSSIPAIGAIEAPALDAANLGGLGLLGIDTLQGHKVSIDFDAGVMTVSRSDPRARRERREPGEIVVRARSQTGQLIVTDADVEGRRVRVVLDTGSALTIGNTPLQRLMRRDSRALRPLELISVIGEPVQTRYGTASRLRLGGVAFTGVPIAFADVPPFDQFGLSKRPAMLLGMDALKFFRRVDIDFANREIRFLLPRGAQTAACRTRLNDRCAD</sequence>
<keyword evidence="2" id="KW-1185">Reference proteome</keyword>
<protein>
    <submittedName>
        <fullName evidence="1">Aspartyl protease</fullName>
    </submittedName>
</protein>
<dbReference type="OrthoDB" id="107347at2"/>
<dbReference type="EMBL" id="OBMI01000001">
    <property type="protein sequence ID" value="SOB79910.1"/>
    <property type="molecule type" value="Genomic_DNA"/>
</dbReference>
<dbReference type="RefSeq" id="WP_097062652.1">
    <property type="nucleotide sequence ID" value="NZ_OBMI01000001.1"/>
</dbReference>
<reference evidence="1 2" key="1">
    <citation type="submission" date="2017-07" db="EMBL/GenBank/DDBJ databases">
        <authorList>
            <person name="Sun Z.S."/>
            <person name="Albrecht U."/>
            <person name="Echele G."/>
            <person name="Lee C.C."/>
        </authorList>
    </citation>
    <scope>NUCLEOTIDE SEQUENCE [LARGE SCALE GENOMIC DNA]</scope>
    <source>
        <strain evidence="1 2">CGMCC 1.12672</strain>
    </source>
</reference>
<evidence type="ECO:0000313" key="1">
    <source>
        <dbReference type="EMBL" id="SOB79910.1"/>
    </source>
</evidence>
<keyword evidence="1" id="KW-0378">Hydrolase</keyword>
<dbReference type="InterPro" id="IPR021109">
    <property type="entry name" value="Peptidase_aspartic_dom_sf"/>
</dbReference>
<dbReference type="InterPro" id="IPR034122">
    <property type="entry name" value="Retropepsin-like_bacterial"/>
</dbReference>